<evidence type="ECO:0000256" key="5">
    <source>
        <dbReference type="SAM" id="MobiDB-lite"/>
    </source>
</evidence>
<keyword evidence="7" id="KW-1185">Reference proteome</keyword>
<evidence type="ECO:0000256" key="4">
    <source>
        <dbReference type="ARBA" id="ARBA00023136"/>
    </source>
</evidence>
<dbReference type="AlphaFoldDB" id="A0A839E761"/>
<evidence type="ECO:0000313" key="7">
    <source>
        <dbReference type="Proteomes" id="UP000569329"/>
    </source>
</evidence>
<evidence type="ECO:0000256" key="1">
    <source>
        <dbReference type="ARBA" id="ARBA00004141"/>
    </source>
</evidence>
<keyword evidence="2" id="KW-0812">Transmembrane</keyword>
<feature type="compositionally biased region" description="Polar residues" evidence="5">
    <location>
        <begin position="153"/>
        <end position="171"/>
    </location>
</feature>
<dbReference type="EMBL" id="JACGWZ010000008">
    <property type="protein sequence ID" value="MBA8827537.1"/>
    <property type="molecule type" value="Genomic_DNA"/>
</dbReference>
<comment type="caution">
    <text evidence="6">The sequence shown here is derived from an EMBL/GenBank/DDBJ whole genome shotgun (WGS) entry which is preliminary data.</text>
</comment>
<comment type="subcellular location">
    <subcellularLocation>
        <location evidence="1">Membrane</location>
        <topology evidence="1">Multi-pass membrane protein</topology>
    </subcellularLocation>
</comment>
<keyword evidence="4" id="KW-0472">Membrane</keyword>
<dbReference type="Pfam" id="PF07681">
    <property type="entry name" value="DoxX"/>
    <property type="match status" value="1"/>
</dbReference>
<dbReference type="InterPro" id="IPR032808">
    <property type="entry name" value="DoxX"/>
</dbReference>
<evidence type="ECO:0000256" key="3">
    <source>
        <dbReference type="ARBA" id="ARBA00022989"/>
    </source>
</evidence>
<evidence type="ECO:0000256" key="2">
    <source>
        <dbReference type="ARBA" id="ARBA00022692"/>
    </source>
</evidence>
<organism evidence="6 7">
    <name type="scientific">Halosaccharopolyspora lacisalsi</name>
    <dbReference type="NCBI Taxonomy" id="1000566"/>
    <lineage>
        <taxon>Bacteria</taxon>
        <taxon>Bacillati</taxon>
        <taxon>Actinomycetota</taxon>
        <taxon>Actinomycetes</taxon>
        <taxon>Pseudonocardiales</taxon>
        <taxon>Pseudonocardiaceae</taxon>
        <taxon>Halosaccharopolyspora</taxon>
    </lineage>
</organism>
<proteinExistence type="predicted"/>
<evidence type="ECO:0000313" key="6">
    <source>
        <dbReference type="EMBL" id="MBA8827537.1"/>
    </source>
</evidence>
<dbReference type="GO" id="GO:0016020">
    <property type="term" value="C:membrane"/>
    <property type="evidence" value="ECO:0007669"/>
    <property type="project" value="UniProtKB-SubCell"/>
</dbReference>
<reference evidence="6 7" key="1">
    <citation type="submission" date="2020-07" db="EMBL/GenBank/DDBJ databases">
        <title>Sequencing the genomes of 1000 actinobacteria strains.</title>
        <authorList>
            <person name="Klenk H.-P."/>
        </authorList>
    </citation>
    <scope>NUCLEOTIDE SEQUENCE [LARGE SCALE GENOMIC DNA]</scope>
    <source>
        <strain evidence="6 7">DSM 45975</strain>
    </source>
</reference>
<sequence length="171" mass="18096">MLVRRLARPLLASIFVYGGIGSLRDAKGHAKAASGLVDKAITPVKDSIPEQVPTDAETLVKVDGAVKIGAGVLLALGKCPRVAALLLSGSVIPTTLSAHAFWEIEDPEQREAQRIQFLKNLGLLGGLLIAAVDTEGRPSMAYRTRHGAHRVAEQTQQAVDSARATASRTID</sequence>
<accession>A0A839E761</accession>
<gene>
    <name evidence="6" type="ORF">FHX42_004933</name>
</gene>
<feature type="region of interest" description="Disordered" evidence="5">
    <location>
        <begin position="148"/>
        <end position="171"/>
    </location>
</feature>
<protein>
    <submittedName>
        <fullName evidence="6">Putative membrane protein YphA (DoxX/SURF4 family)</fullName>
    </submittedName>
</protein>
<dbReference type="Proteomes" id="UP000569329">
    <property type="component" value="Unassembled WGS sequence"/>
</dbReference>
<dbReference type="RefSeq" id="WP_182546702.1">
    <property type="nucleotide sequence ID" value="NZ_JACGWZ010000008.1"/>
</dbReference>
<name>A0A839E761_9PSEU</name>
<keyword evidence="3" id="KW-1133">Transmembrane helix</keyword>